<dbReference type="InterPro" id="IPR029962">
    <property type="entry name" value="TBL"/>
</dbReference>
<evidence type="ECO:0000259" key="9">
    <source>
        <dbReference type="Pfam" id="PF14416"/>
    </source>
</evidence>
<sequence>MVHALIVSNILSFTFPLFFSSLCCFQLLPMNLISSPKFSSSSTKSFSFRFLLCLFLLNFFCVLSFASLRSHQYQQNHKKPIMILANLTSCSLFMGSWVYDETYPLYQSSSCPIIDSQFNCQMYGRPDTDYLKYRWKPTNCEIPRFNGLDFLLRMRGKTIMYVGDSLGRNQWQSLICMISAAVPRGAQTQYITGDPLSTYKFLDYGVSVSFYRTPYLVDIDSVLGKRILKLDDITKNSNAWRGVDVLSFNTGHWWTHKGALQGWDYMDLGGKLYQDMDRLVALERGLRTWARWIDANIDKSRTKLFFQGISPTHYNPSDWTTGTSTASSTRTCYGETVPMIGTAYPGTFPDQMGVLKEVIRDMNNPPFILDITFLSAMRKDAHPSIYSGALTSEQKANPDHSADCSHWCLAGLPDTWNQLFYTALFF</sequence>
<evidence type="ECO:0000256" key="5">
    <source>
        <dbReference type="ARBA" id="ARBA00022989"/>
    </source>
</evidence>
<feature type="domain" description="Trichome birefringence-like C-terminal" evidence="8">
    <location>
        <begin position="142"/>
        <end position="422"/>
    </location>
</feature>
<feature type="transmembrane region" description="Helical" evidence="7">
    <location>
        <begin position="80"/>
        <end position="99"/>
    </location>
</feature>
<dbReference type="EMBL" id="JBANQN010000006">
    <property type="protein sequence ID" value="KAK6786007.1"/>
    <property type="molecule type" value="Genomic_DNA"/>
</dbReference>
<dbReference type="PANTHER" id="PTHR32285:SF14">
    <property type="entry name" value="PROTEIN PMR5"/>
    <property type="match status" value="1"/>
</dbReference>
<feature type="domain" description="Trichome birefringence-like N-terminal" evidence="9">
    <location>
        <begin position="89"/>
        <end position="141"/>
    </location>
</feature>
<evidence type="ECO:0000256" key="4">
    <source>
        <dbReference type="ARBA" id="ARBA00022968"/>
    </source>
</evidence>
<evidence type="ECO:0008006" key="12">
    <source>
        <dbReference type="Google" id="ProtNLM"/>
    </source>
</evidence>
<keyword evidence="11" id="KW-1185">Reference proteome</keyword>
<feature type="transmembrane region" description="Helical" evidence="7">
    <location>
        <begin position="7"/>
        <end position="28"/>
    </location>
</feature>
<keyword evidence="4" id="KW-0735">Signal-anchor</keyword>
<gene>
    <name evidence="10" type="ORF">RDI58_014532</name>
</gene>
<dbReference type="GO" id="GO:0005794">
    <property type="term" value="C:Golgi apparatus"/>
    <property type="evidence" value="ECO:0007669"/>
    <property type="project" value="TreeGrafter"/>
</dbReference>
<evidence type="ECO:0000313" key="11">
    <source>
        <dbReference type="Proteomes" id="UP001371456"/>
    </source>
</evidence>
<accession>A0AAN8TJ68</accession>
<evidence type="ECO:0000256" key="3">
    <source>
        <dbReference type="ARBA" id="ARBA00022692"/>
    </source>
</evidence>
<proteinExistence type="inferred from homology"/>
<evidence type="ECO:0000313" key="10">
    <source>
        <dbReference type="EMBL" id="KAK6786007.1"/>
    </source>
</evidence>
<organism evidence="10 11">
    <name type="scientific">Solanum bulbocastanum</name>
    <name type="common">Wild potato</name>
    <dbReference type="NCBI Taxonomy" id="147425"/>
    <lineage>
        <taxon>Eukaryota</taxon>
        <taxon>Viridiplantae</taxon>
        <taxon>Streptophyta</taxon>
        <taxon>Embryophyta</taxon>
        <taxon>Tracheophyta</taxon>
        <taxon>Spermatophyta</taxon>
        <taxon>Magnoliopsida</taxon>
        <taxon>eudicotyledons</taxon>
        <taxon>Gunneridae</taxon>
        <taxon>Pentapetalae</taxon>
        <taxon>asterids</taxon>
        <taxon>lamiids</taxon>
        <taxon>Solanales</taxon>
        <taxon>Solanaceae</taxon>
        <taxon>Solanoideae</taxon>
        <taxon>Solaneae</taxon>
        <taxon>Solanum</taxon>
    </lineage>
</organism>
<dbReference type="GO" id="GO:0016413">
    <property type="term" value="F:O-acetyltransferase activity"/>
    <property type="evidence" value="ECO:0007669"/>
    <property type="project" value="InterPro"/>
</dbReference>
<reference evidence="10 11" key="1">
    <citation type="submission" date="2024-02" db="EMBL/GenBank/DDBJ databases">
        <title>de novo genome assembly of Solanum bulbocastanum strain 11H21.</title>
        <authorList>
            <person name="Hosaka A.J."/>
        </authorList>
    </citation>
    <scope>NUCLEOTIDE SEQUENCE [LARGE SCALE GENOMIC DNA]</scope>
    <source>
        <tissue evidence="10">Young leaves</tissue>
    </source>
</reference>
<name>A0AAN8TJ68_SOLBU</name>
<comment type="caution">
    <text evidence="10">The sequence shown here is derived from an EMBL/GenBank/DDBJ whole genome shotgun (WGS) entry which is preliminary data.</text>
</comment>
<evidence type="ECO:0000259" key="8">
    <source>
        <dbReference type="Pfam" id="PF13839"/>
    </source>
</evidence>
<dbReference type="Proteomes" id="UP001371456">
    <property type="component" value="Unassembled WGS sequence"/>
</dbReference>
<keyword evidence="6 7" id="KW-0472">Membrane</keyword>
<evidence type="ECO:0000256" key="6">
    <source>
        <dbReference type="ARBA" id="ARBA00023136"/>
    </source>
</evidence>
<dbReference type="InterPro" id="IPR026057">
    <property type="entry name" value="TBL_C"/>
</dbReference>
<evidence type="ECO:0000256" key="1">
    <source>
        <dbReference type="ARBA" id="ARBA00004167"/>
    </source>
</evidence>
<keyword evidence="5 7" id="KW-1133">Transmembrane helix</keyword>
<dbReference type="Pfam" id="PF14416">
    <property type="entry name" value="PMR5N"/>
    <property type="match status" value="1"/>
</dbReference>
<dbReference type="InterPro" id="IPR025846">
    <property type="entry name" value="TBL_N"/>
</dbReference>
<comment type="similarity">
    <text evidence="2">Belongs to the PC-esterase family. TBL subfamily.</text>
</comment>
<dbReference type="GO" id="GO:0016020">
    <property type="term" value="C:membrane"/>
    <property type="evidence" value="ECO:0007669"/>
    <property type="project" value="UniProtKB-SubCell"/>
</dbReference>
<dbReference type="Pfam" id="PF13839">
    <property type="entry name" value="PC-Esterase"/>
    <property type="match status" value="1"/>
</dbReference>
<feature type="transmembrane region" description="Helical" evidence="7">
    <location>
        <begin position="48"/>
        <end position="68"/>
    </location>
</feature>
<keyword evidence="3 7" id="KW-0812">Transmembrane</keyword>
<dbReference type="PANTHER" id="PTHR32285">
    <property type="entry name" value="PROTEIN TRICHOME BIREFRINGENCE-LIKE 9-RELATED"/>
    <property type="match status" value="1"/>
</dbReference>
<protein>
    <recommendedName>
        <fullName evidence="12">Trichome birefringence-like N-terminal domain-containing protein</fullName>
    </recommendedName>
</protein>
<dbReference type="AlphaFoldDB" id="A0AAN8TJ68"/>
<evidence type="ECO:0000256" key="2">
    <source>
        <dbReference type="ARBA" id="ARBA00007727"/>
    </source>
</evidence>
<comment type="subcellular location">
    <subcellularLocation>
        <location evidence="1">Membrane</location>
        <topology evidence="1">Single-pass membrane protein</topology>
    </subcellularLocation>
</comment>
<evidence type="ECO:0000256" key="7">
    <source>
        <dbReference type="SAM" id="Phobius"/>
    </source>
</evidence>